<dbReference type="SUPFAM" id="SSF56784">
    <property type="entry name" value="HAD-like"/>
    <property type="match status" value="1"/>
</dbReference>
<sequence length="203" mass="22045">MATRPLLICDCDEVLLHFVTPFTGYLQSAHDLTLSMSSFALTGNVRRANGEAIEPGEFPALLNGFFDTHMSTQTPTPGAVDALATLSAHADIVILTNLQDHHAAERTHELARFGMPYRVIGNQGPKGKPVAALVAEYGAKDVVFVDDLPPHHSSVKAEAPHVHRLHMVADPILWPLIPAAPDAHARIDRWDDALPHIRSILGV</sequence>
<evidence type="ECO:0000313" key="1">
    <source>
        <dbReference type="EMBL" id="TFU02932.1"/>
    </source>
</evidence>
<dbReference type="InterPro" id="IPR036412">
    <property type="entry name" value="HAD-like_sf"/>
</dbReference>
<name>A0A4Y9ELQ4_9SPHN</name>
<comment type="caution">
    <text evidence="1">The sequence shown here is derived from an EMBL/GenBank/DDBJ whole genome shotgun (WGS) entry which is preliminary data.</text>
</comment>
<reference evidence="1 2" key="1">
    <citation type="submission" date="2019-02" db="EMBL/GenBank/DDBJ databases">
        <title>Polymorphobacter sp. isolated from the lake at the Tibet of China.</title>
        <authorList>
            <person name="Li A."/>
        </authorList>
    </citation>
    <scope>NUCLEOTIDE SEQUENCE [LARGE SCALE GENOMIC DNA]</scope>
    <source>
        <strain evidence="1 2">DJ1R-1</strain>
    </source>
</reference>
<dbReference type="OrthoDB" id="7192139at2"/>
<dbReference type="EMBL" id="SIHO01000002">
    <property type="protein sequence ID" value="TFU02932.1"/>
    <property type="molecule type" value="Genomic_DNA"/>
</dbReference>
<accession>A0A4Y9ELQ4</accession>
<dbReference type="InterPro" id="IPR023214">
    <property type="entry name" value="HAD_sf"/>
</dbReference>
<protein>
    <submittedName>
        <fullName evidence="1">HAD family hydrolase</fullName>
    </submittedName>
</protein>
<keyword evidence="1" id="KW-0378">Hydrolase</keyword>
<dbReference type="Gene3D" id="3.40.50.1000">
    <property type="entry name" value="HAD superfamily/HAD-like"/>
    <property type="match status" value="1"/>
</dbReference>
<organism evidence="1 2">
    <name type="scientific">Glacieibacterium arshaanense</name>
    <dbReference type="NCBI Taxonomy" id="2511025"/>
    <lineage>
        <taxon>Bacteria</taxon>
        <taxon>Pseudomonadati</taxon>
        <taxon>Pseudomonadota</taxon>
        <taxon>Alphaproteobacteria</taxon>
        <taxon>Sphingomonadales</taxon>
        <taxon>Sphingosinicellaceae</taxon>
        <taxon>Glacieibacterium</taxon>
    </lineage>
</organism>
<evidence type="ECO:0000313" key="2">
    <source>
        <dbReference type="Proteomes" id="UP000297737"/>
    </source>
</evidence>
<proteinExistence type="predicted"/>
<dbReference type="GO" id="GO:0016787">
    <property type="term" value="F:hydrolase activity"/>
    <property type="evidence" value="ECO:0007669"/>
    <property type="project" value="UniProtKB-KW"/>
</dbReference>
<gene>
    <name evidence="1" type="ORF">EUV02_06900</name>
</gene>
<dbReference type="Proteomes" id="UP000297737">
    <property type="component" value="Unassembled WGS sequence"/>
</dbReference>
<dbReference type="AlphaFoldDB" id="A0A4Y9ELQ4"/>
<keyword evidence="2" id="KW-1185">Reference proteome</keyword>
<dbReference type="RefSeq" id="WP_135245524.1">
    <property type="nucleotide sequence ID" value="NZ_SIHO01000002.1"/>
</dbReference>